<keyword evidence="3" id="KW-1185">Reference proteome</keyword>
<feature type="signal peptide" evidence="1">
    <location>
        <begin position="1"/>
        <end position="29"/>
    </location>
</feature>
<comment type="caution">
    <text evidence="2">The sequence shown here is derived from an EMBL/GenBank/DDBJ whole genome shotgun (WGS) entry which is preliminary data.</text>
</comment>
<dbReference type="AlphaFoldDB" id="A0A0F4KXS4"/>
<organism evidence="2 3">
    <name type="scientific">Bifidobacterium mellis</name>
    <dbReference type="NCBI Taxonomy" id="1293823"/>
    <lineage>
        <taxon>Bacteria</taxon>
        <taxon>Bacillati</taxon>
        <taxon>Actinomycetota</taxon>
        <taxon>Actinomycetes</taxon>
        <taxon>Bifidobacteriales</taxon>
        <taxon>Bifidobacteriaceae</taxon>
        <taxon>Bifidobacterium</taxon>
    </lineage>
</organism>
<reference evidence="2 3" key="1">
    <citation type="submission" date="2014-12" db="EMBL/GenBank/DDBJ databases">
        <title>Comparative genomics of the lactic acid bacteria isolated from the honey bee gut.</title>
        <authorList>
            <person name="Ellegaard K.M."/>
            <person name="Tamarit D."/>
            <person name="Javelind E."/>
            <person name="Olofsson T."/>
            <person name="Andersson S.G."/>
            <person name="Vasquez A."/>
        </authorList>
    </citation>
    <scope>NUCLEOTIDE SEQUENCE [LARGE SCALE GENOMIC DNA]</scope>
    <source>
        <strain evidence="2 3">Bin7</strain>
    </source>
</reference>
<evidence type="ECO:0000313" key="3">
    <source>
        <dbReference type="Proteomes" id="UP000033567"/>
    </source>
</evidence>
<keyword evidence="1" id="KW-0732">Signal</keyword>
<evidence type="ECO:0000256" key="1">
    <source>
        <dbReference type="SAM" id="SignalP"/>
    </source>
</evidence>
<proteinExistence type="predicted"/>
<feature type="chain" id="PRO_5005436245" evidence="1">
    <location>
        <begin position="30"/>
        <end position="138"/>
    </location>
</feature>
<dbReference type="Proteomes" id="UP000033567">
    <property type="component" value="Unassembled WGS sequence"/>
</dbReference>
<accession>A0A0F4KXS4</accession>
<name>A0A0F4KXS4_9BIFI</name>
<sequence length="138" mass="15304">MLLKNLKKKGMAVALALAASLSFAPAAFANNHADTGWSTYLSSWQTSDTPNRQKQDASLGYIKATSVSKGRTIRSWMLNYSNKDVNSATVNLKSGQYQYVYNSAYQRFGRSQVHMRLQHAYSYSGTTQAYGVWSPDSA</sequence>
<evidence type="ECO:0000313" key="2">
    <source>
        <dbReference type="EMBL" id="KJY50828.1"/>
    </source>
</evidence>
<protein>
    <submittedName>
        <fullName evidence="2">Uncharacterized protein</fullName>
    </submittedName>
</protein>
<dbReference type="PATRIC" id="fig|1684.5.peg.1620"/>
<gene>
    <name evidence="2" type="ORF">JF70_15450</name>
</gene>
<dbReference type="RefSeq" id="WP_082069463.1">
    <property type="nucleotide sequence ID" value="NZ_KQ033885.1"/>
</dbReference>
<dbReference type="EMBL" id="JWMF01000007">
    <property type="protein sequence ID" value="KJY50828.1"/>
    <property type="molecule type" value="Genomic_DNA"/>
</dbReference>